<evidence type="ECO:0000256" key="1">
    <source>
        <dbReference type="SAM" id="MobiDB-lite"/>
    </source>
</evidence>
<dbReference type="AlphaFoldDB" id="A0A397J6X5"/>
<feature type="region of interest" description="Disordered" evidence="1">
    <location>
        <begin position="1"/>
        <end position="32"/>
    </location>
</feature>
<reference evidence="2 3" key="1">
    <citation type="submission" date="2018-08" db="EMBL/GenBank/DDBJ databases">
        <title>Genome and evolution of the arbuscular mycorrhizal fungus Diversispora epigaea (formerly Glomus versiforme) and its bacterial endosymbionts.</title>
        <authorList>
            <person name="Sun X."/>
            <person name="Fei Z."/>
            <person name="Harrison M."/>
        </authorList>
    </citation>
    <scope>NUCLEOTIDE SEQUENCE [LARGE SCALE GENOMIC DNA]</scope>
    <source>
        <strain evidence="2 3">IT104</strain>
    </source>
</reference>
<sequence>MHLSRARIGGSDQSSKTSLSSAHSLSSTYSFPNSSEIFNRFMAEKNYTFVEMSYGVMMHIHEFGENIEQATIKNFYNNNTCNSSIINDMDMI</sequence>
<accession>A0A397J6X5</accession>
<dbReference type="EMBL" id="PQFF01000081">
    <property type="protein sequence ID" value="RHZ84079.1"/>
    <property type="molecule type" value="Genomic_DNA"/>
</dbReference>
<dbReference type="Proteomes" id="UP000266861">
    <property type="component" value="Unassembled WGS sequence"/>
</dbReference>
<gene>
    <name evidence="2" type="ORF">Glove_85g78</name>
</gene>
<proteinExistence type="predicted"/>
<comment type="caution">
    <text evidence="2">The sequence shown here is derived from an EMBL/GenBank/DDBJ whole genome shotgun (WGS) entry which is preliminary data.</text>
</comment>
<protein>
    <submittedName>
        <fullName evidence="2">Uncharacterized protein</fullName>
    </submittedName>
</protein>
<name>A0A397J6X5_9GLOM</name>
<evidence type="ECO:0000313" key="3">
    <source>
        <dbReference type="Proteomes" id="UP000266861"/>
    </source>
</evidence>
<feature type="compositionally biased region" description="Low complexity" evidence="1">
    <location>
        <begin position="14"/>
        <end position="30"/>
    </location>
</feature>
<evidence type="ECO:0000313" key="2">
    <source>
        <dbReference type="EMBL" id="RHZ84079.1"/>
    </source>
</evidence>
<keyword evidence="3" id="KW-1185">Reference proteome</keyword>
<organism evidence="2 3">
    <name type="scientific">Diversispora epigaea</name>
    <dbReference type="NCBI Taxonomy" id="1348612"/>
    <lineage>
        <taxon>Eukaryota</taxon>
        <taxon>Fungi</taxon>
        <taxon>Fungi incertae sedis</taxon>
        <taxon>Mucoromycota</taxon>
        <taxon>Glomeromycotina</taxon>
        <taxon>Glomeromycetes</taxon>
        <taxon>Diversisporales</taxon>
        <taxon>Diversisporaceae</taxon>
        <taxon>Diversispora</taxon>
    </lineage>
</organism>